<keyword evidence="1" id="KW-0812">Transmembrane</keyword>
<feature type="transmembrane region" description="Helical" evidence="1">
    <location>
        <begin position="77"/>
        <end position="96"/>
    </location>
</feature>
<dbReference type="Proteomes" id="UP000183988">
    <property type="component" value="Unassembled WGS sequence"/>
</dbReference>
<keyword evidence="3" id="KW-1185">Reference proteome</keyword>
<dbReference type="AlphaFoldDB" id="A0A1M5JXA0"/>
<dbReference type="STRING" id="930117.SAMN05216225_103412"/>
<name>A0A1M5JXA0_9BACI</name>
<accession>A0A1M5JXA0</accession>
<gene>
    <name evidence="2" type="ORF">SAMN05216225_103412</name>
</gene>
<keyword evidence="1" id="KW-1133">Transmembrane helix</keyword>
<organism evidence="2 3">
    <name type="scientific">Ornithinibacillus halophilus</name>
    <dbReference type="NCBI Taxonomy" id="930117"/>
    <lineage>
        <taxon>Bacteria</taxon>
        <taxon>Bacillati</taxon>
        <taxon>Bacillota</taxon>
        <taxon>Bacilli</taxon>
        <taxon>Bacillales</taxon>
        <taxon>Bacillaceae</taxon>
        <taxon>Ornithinibacillus</taxon>
    </lineage>
</organism>
<dbReference type="EMBL" id="FQVW01000034">
    <property type="protein sequence ID" value="SHG45212.1"/>
    <property type="molecule type" value="Genomic_DNA"/>
</dbReference>
<sequence length="103" mass="11471">MIGPVVAMAFFVGIAYCLLLQVQFTMTIVQKDRTYSRSSFIGNIVCGLSLAIFLVSYMINGLMYWGILKEGILNSQNTAICCVIFILLAMLSKLLTYDKKVLT</sequence>
<feature type="transmembrane region" description="Helical" evidence="1">
    <location>
        <begin position="40"/>
        <end position="65"/>
    </location>
</feature>
<protein>
    <submittedName>
        <fullName evidence="2">Uncharacterized protein</fullName>
    </submittedName>
</protein>
<reference evidence="2 3" key="1">
    <citation type="submission" date="2016-11" db="EMBL/GenBank/DDBJ databases">
        <authorList>
            <person name="Jaros S."/>
            <person name="Januszkiewicz K."/>
            <person name="Wedrychowicz H."/>
        </authorList>
    </citation>
    <scope>NUCLEOTIDE SEQUENCE [LARGE SCALE GENOMIC DNA]</scope>
    <source>
        <strain evidence="2 3">IBRC-M 10683</strain>
    </source>
</reference>
<evidence type="ECO:0000256" key="1">
    <source>
        <dbReference type="SAM" id="Phobius"/>
    </source>
</evidence>
<proteinExistence type="predicted"/>
<dbReference type="RefSeq" id="WP_072891264.1">
    <property type="nucleotide sequence ID" value="NZ_FQVW01000034.1"/>
</dbReference>
<keyword evidence="1" id="KW-0472">Membrane</keyword>
<evidence type="ECO:0000313" key="3">
    <source>
        <dbReference type="Proteomes" id="UP000183988"/>
    </source>
</evidence>
<feature type="transmembrane region" description="Helical" evidence="1">
    <location>
        <begin position="6"/>
        <end position="28"/>
    </location>
</feature>
<evidence type="ECO:0000313" key="2">
    <source>
        <dbReference type="EMBL" id="SHG45212.1"/>
    </source>
</evidence>